<accession>A0ABU9GIJ2</accession>
<evidence type="ECO:0000256" key="2">
    <source>
        <dbReference type="SAM" id="SignalP"/>
    </source>
</evidence>
<gene>
    <name evidence="3" type="ORF">V6243_13920</name>
</gene>
<protein>
    <submittedName>
        <fullName evidence="3">SIMPL domain-containing protein</fullName>
    </submittedName>
</protein>
<dbReference type="GeneID" id="43178828"/>
<dbReference type="Gene3D" id="3.30.110.170">
    <property type="entry name" value="Protein of unknown function (DUF541), domain 1"/>
    <property type="match status" value="1"/>
</dbReference>
<sequence>MPRILPSVTADASSGVQHSFLRLGLVLALSAVSAVSTAQADQTPAPALVHVSASASIEAAPDKASIEARLWEKTPASKVDDKAPDSQKQGEAARQARQTLEGRMSTLIQALESAGIESRLIKAGSLTLRPERYYERTANDQNPQQWQRTHLERPISISLKDLDQVPEVIDLLLGAGVNQLAGVQYQLSDRAALEDKVLQQALTKARHKAELMAETLGATLGDVQSINESSQSPRPPMMAMRADMAEAKSGGNEYRPGELSLESDVQVSWGLTSAD</sequence>
<reference evidence="3 4" key="1">
    <citation type="submission" date="2024-02" db="EMBL/GenBank/DDBJ databases">
        <title>Bacteria isolated from the canopy kelp, Nereocystis luetkeana.</title>
        <authorList>
            <person name="Pfister C.A."/>
            <person name="Younker I.T."/>
            <person name="Light S.H."/>
        </authorList>
    </citation>
    <scope>NUCLEOTIDE SEQUENCE [LARGE SCALE GENOMIC DNA]</scope>
    <source>
        <strain evidence="3 4">TI.5.07</strain>
    </source>
</reference>
<evidence type="ECO:0000256" key="1">
    <source>
        <dbReference type="SAM" id="MobiDB-lite"/>
    </source>
</evidence>
<dbReference type="InterPro" id="IPR052022">
    <property type="entry name" value="26kDa_periplasmic_antigen"/>
</dbReference>
<dbReference type="Pfam" id="PF04402">
    <property type="entry name" value="SIMPL"/>
    <property type="match status" value="1"/>
</dbReference>
<dbReference type="PANTHER" id="PTHR34387:SF2">
    <property type="entry name" value="SLR1258 PROTEIN"/>
    <property type="match status" value="1"/>
</dbReference>
<dbReference type="InterPro" id="IPR007497">
    <property type="entry name" value="SIMPL/DUF541"/>
</dbReference>
<evidence type="ECO:0000313" key="4">
    <source>
        <dbReference type="Proteomes" id="UP001378242"/>
    </source>
</evidence>
<dbReference type="Proteomes" id="UP001378242">
    <property type="component" value="Unassembled WGS sequence"/>
</dbReference>
<evidence type="ECO:0000313" key="3">
    <source>
        <dbReference type="EMBL" id="MEL0617924.1"/>
    </source>
</evidence>
<proteinExistence type="predicted"/>
<dbReference type="EMBL" id="JBAKAP010000016">
    <property type="protein sequence ID" value="MEL0617924.1"/>
    <property type="molecule type" value="Genomic_DNA"/>
</dbReference>
<dbReference type="Gene3D" id="3.30.70.2970">
    <property type="entry name" value="Protein of unknown function (DUF541), domain 2"/>
    <property type="match status" value="1"/>
</dbReference>
<keyword evidence="2" id="KW-0732">Signal</keyword>
<feature type="signal peptide" evidence="2">
    <location>
        <begin position="1"/>
        <end position="40"/>
    </location>
</feature>
<organism evidence="3 4">
    <name type="scientific">Cobetia marina</name>
    <name type="common">Deleya marina</name>
    <dbReference type="NCBI Taxonomy" id="28258"/>
    <lineage>
        <taxon>Bacteria</taxon>
        <taxon>Pseudomonadati</taxon>
        <taxon>Pseudomonadota</taxon>
        <taxon>Gammaproteobacteria</taxon>
        <taxon>Oceanospirillales</taxon>
        <taxon>Halomonadaceae</taxon>
        <taxon>Cobetia</taxon>
    </lineage>
</organism>
<name>A0ABU9GIJ2_COBMA</name>
<feature type="chain" id="PRO_5045923471" evidence="2">
    <location>
        <begin position="41"/>
        <end position="275"/>
    </location>
</feature>
<dbReference type="PANTHER" id="PTHR34387">
    <property type="entry name" value="SLR1258 PROTEIN"/>
    <property type="match status" value="1"/>
</dbReference>
<feature type="region of interest" description="Disordered" evidence="1">
    <location>
        <begin position="73"/>
        <end position="97"/>
    </location>
</feature>
<dbReference type="RefSeq" id="WP_167593049.1">
    <property type="nucleotide sequence ID" value="NZ_CP017114.1"/>
</dbReference>
<keyword evidence="4" id="KW-1185">Reference proteome</keyword>
<comment type="caution">
    <text evidence="3">The sequence shown here is derived from an EMBL/GenBank/DDBJ whole genome shotgun (WGS) entry which is preliminary data.</text>
</comment>